<comment type="caution">
    <text evidence="2">The sequence shown here is derived from an EMBL/GenBank/DDBJ whole genome shotgun (WGS) entry which is preliminary data.</text>
</comment>
<keyword evidence="3" id="KW-1185">Reference proteome</keyword>
<gene>
    <name evidence="2" type="ORF">GCM10025868_01580</name>
</gene>
<protein>
    <submittedName>
        <fullName evidence="2">Uncharacterized protein</fullName>
    </submittedName>
</protein>
<evidence type="ECO:0000313" key="2">
    <source>
        <dbReference type="EMBL" id="GMA84908.1"/>
    </source>
</evidence>
<feature type="region of interest" description="Disordered" evidence="1">
    <location>
        <begin position="82"/>
        <end position="141"/>
    </location>
</feature>
<proteinExistence type="predicted"/>
<feature type="compositionally biased region" description="Basic residues" evidence="1">
    <location>
        <begin position="88"/>
        <end position="109"/>
    </location>
</feature>
<sequence>MRSRFVAGQAVLVLDGPPPSDLRLGLPEGPPLPLPRTRERSMAGHCLDEAAPGVAVGLLAQVPSPTDREALAAAVRIAGRRAEQARAARPRAGLRRRRRPDAARRRARPGRPLGRLPRPRRAEGAARAWSGCSSPSATAARRPTSLAFDVASAHEALRDARGVFASLEGAARDLLVGLPLLTEAERLAVVEGLSADDVAASVRLAARTVQALVPEDVRVDLPGWRRAPASTVQPVEGRVLRRRLLSWAPRGSRLVHQPGTGVSYLHDDEVGGHRTARWPDVVGVGVDGDGVHVVQTADGEAIPVRVKDFHGGQPVLDDLLAHVPAEPGVRGAGRRVRTR</sequence>
<organism evidence="2 3">
    <name type="scientific">Angustibacter aerolatus</name>
    <dbReference type="NCBI Taxonomy" id="1162965"/>
    <lineage>
        <taxon>Bacteria</taxon>
        <taxon>Bacillati</taxon>
        <taxon>Actinomycetota</taxon>
        <taxon>Actinomycetes</taxon>
        <taxon>Kineosporiales</taxon>
        <taxon>Kineosporiaceae</taxon>
    </lineage>
</organism>
<accession>A0ABQ6J9S8</accession>
<evidence type="ECO:0000256" key="1">
    <source>
        <dbReference type="SAM" id="MobiDB-lite"/>
    </source>
</evidence>
<dbReference type="Proteomes" id="UP001157017">
    <property type="component" value="Unassembled WGS sequence"/>
</dbReference>
<evidence type="ECO:0000313" key="3">
    <source>
        <dbReference type="Proteomes" id="UP001157017"/>
    </source>
</evidence>
<reference evidence="3" key="1">
    <citation type="journal article" date="2019" name="Int. J. Syst. Evol. Microbiol.">
        <title>The Global Catalogue of Microorganisms (GCM) 10K type strain sequencing project: providing services to taxonomists for standard genome sequencing and annotation.</title>
        <authorList>
            <consortium name="The Broad Institute Genomics Platform"/>
            <consortium name="The Broad Institute Genome Sequencing Center for Infectious Disease"/>
            <person name="Wu L."/>
            <person name="Ma J."/>
        </authorList>
    </citation>
    <scope>NUCLEOTIDE SEQUENCE [LARGE SCALE GENOMIC DNA]</scope>
    <source>
        <strain evidence="3">NBRC 108730</strain>
    </source>
</reference>
<name>A0ABQ6J9S8_9ACTN</name>
<dbReference type="EMBL" id="BSUZ01000001">
    <property type="protein sequence ID" value="GMA84908.1"/>
    <property type="molecule type" value="Genomic_DNA"/>
</dbReference>